<evidence type="ECO:0000313" key="2">
    <source>
        <dbReference type="EMBL" id="NMR71456.1"/>
    </source>
</evidence>
<comment type="caution">
    <text evidence="2">The sequence shown here is derived from an EMBL/GenBank/DDBJ whole genome shotgun (WGS) entry which is preliminary data.</text>
</comment>
<dbReference type="PANTHER" id="PTHR43685:SF2">
    <property type="entry name" value="GLYCOSYLTRANSFERASE 2-LIKE DOMAIN-CONTAINING PROTEIN"/>
    <property type="match status" value="1"/>
</dbReference>
<proteinExistence type="predicted"/>
<accession>A0ABX1UAK8</accession>
<dbReference type="PANTHER" id="PTHR43685">
    <property type="entry name" value="GLYCOSYLTRANSFERASE"/>
    <property type="match status" value="1"/>
</dbReference>
<dbReference type="CDD" id="cd00761">
    <property type="entry name" value="Glyco_tranf_GTA_type"/>
    <property type="match status" value="1"/>
</dbReference>
<protein>
    <submittedName>
        <fullName evidence="2">Glycosyltransferase family 2 protein</fullName>
    </submittedName>
</protein>
<organism evidence="2 3">
    <name type="scientific">Vibrio breoganii</name>
    <dbReference type="NCBI Taxonomy" id="553239"/>
    <lineage>
        <taxon>Bacteria</taxon>
        <taxon>Pseudomonadati</taxon>
        <taxon>Pseudomonadota</taxon>
        <taxon>Gammaproteobacteria</taxon>
        <taxon>Vibrionales</taxon>
        <taxon>Vibrionaceae</taxon>
        <taxon>Vibrio</taxon>
    </lineage>
</organism>
<evidence type="ECO:0000313" key="3">
    <source>
        <dbReference type="Proteomes" id="UP000590068"/>
    </source>
</evidence>
<evidence type="ECO:0000259" key="1">
    <source>
        <dbReference type="Pfam" id="PF00535"/>
    </source>
</evidence>
<dbReference type="RefSeq" id="WP_102455144.1">
    <property type="nucleotide sequence ID" value="NZ_JABBXC010000035.1"/>
</dbReference>
<dbReference type="InterPro" id="IPR001173">
    <property type="entry name" value="Glyco_trans_2-like"/>
</dbReference>
<dbReference type="Proteomes" id="UP000590068">
    <property type="component" value="Unassembled WGS sequence"/>
</dbReference>
<dbReference type="Gene3D" id="3.90.550.10">
    <property type="entry name" value="Spore Coat Polysaccharide Biosynthesis Protein SpsA, Chain A"/>
    <property type="match status" value="1"/>
</dbReference>
<feature type="domain" description="Glycosyltransferase 2-like" evidence="1">
    <location>
        <begin position="5"/>
        <end position="162"/>
    </location>
</feature>
<gene>
    <name evidence="2" type="ORF">HJ568_16035</name>
</gene>
<name>A0ABX1UAK8_9VIBR</name>
<keyword evidence="3" id="KW-1185">Reference proteome</keyword>
<dbReference type="EMBL" id="JABCJR010000038">
    <property type="protein sequence ID" value="NMR71456.1"/>
    <property type="molecule type" value="Genomic_DNA"/>
</dbReference>
<reference evidence="2 3" key="1">
    <citation type="submission" date="2020-04" db="EMBL/GenBank/DDBJ databases">
        <title>WGS-Seq of Vibrio isolated by the O'Toole Lab.</title>
        <authorList>
            <person name="Mckone K.P."/>
            <person name="Whitaker R."/>
            <person name="Sevigney J.L."/>
            <person name="Herring J.B."/>
            <person name="O'Toole G."/>
        </authorList>
    </citation>
    <scope>NUCLEOTIDE SEQUENCE [LARGE SCALE GENOMIC DNA]</scope>
    <source>
        <strain evidence="2 3">BS_02</strain>
    </source>
</reference>
<dbReference type="Pfam" id="PF00535">
    <property type="entry name" value="Glycos_transf_2"/>
    <property type="match status" value="1"/>
</dbReference>
<dbReference type="SUPFAM" id="SSF53448">
    <property type="entry name" value="Nucleotide-diphospho-sugar transferases"/>
    <property type="match status" value="1"/>
</dbReference>
<dbReference type="InterPro" id="IPR029044">
    <property type="entry name" value="Nucleotide-diphossugar_trans"/>
</dbReference>
<sequence>MISISVIIPTCNRLDTIRAAVDSVVDQRLNDLEIIVVDDSTKDSTKELNALLKDYNNIKIVRNENHSPANARNYGVFQATKDYVTFLDDDDIYLRGRLNNIGKFIVENENKFSFFSSGRFKEYNDFEEIKTLNNQKFGVIKLTDNIYTNNIDIGFVMKRELFISLGGFSTDFPSLEDWDFIIRALKVGDGYKLSRLDYAVNSTTGRTRVSDKQVASRMLLAEKYRDDFGDKWYFKMFYEGLSFKKEMRLADFFKCLRVIGLVSSLKYYIKSVV</sequence>
<dbReference type="InterPro" id="IPR050834">
    <property type="entry name" value="Glycosyltransf_2"/>
</dbReference>